<feature type="compositionally biased region" description="Low complexity" evidence="5">
    <location>
        <begin position="855"/>
        <end position="880"/>
    </location>
</feature>
<feature type="region of interest" description="Disordered" evidence="5">
    <location>
        <begin position="946"/>
        <end position="980"/>
    </location>
</feature>
<dbReference type="PANTHER" id="PTHR21321">
    <property type="entry name" value="PNAS-3 RELATED"/>
    <property type="match status" value="1"/>
</dbReference>
<evidence type="ECO:0000256" key="4">
    <source>
        <dbReference type="SAM" id="Coils"/>
    </source>
</evidence>
<proteinExistence type="predicted"/>
<feature type="compositionally biased region" description="Low complexity" evidence="5">
    <location>
        <begin position="786"/>
        <end position="802"/>
    </location>
</feature>
<keyword evidence="8" id="KW-1185">Reference proteome</keyword>
<dbReference type="Pfam" id="PF15985">
    <property type="entry name" value="KH_6"/>
    <property type="match status" value="1"/>
</dbReference>
<dbReference type="InterPro" id="IPR004088">
    <property type="entry name" value="KH_dom_type_1"/>
</dbReference>
<dbReference type="InterPro" id="IPR036612">
    <property type="entry name" value="KH_dom_type_1_sf"/>
</dbReference>
<keyword evidence="4" id="KW-0175">Coiled coil</keyword>
<feature type="region of interest" description="Disordered" evidence="5">
    <location>
        <begin position="1"/>
        <end position="144"/>
    </location>
</feature>
<accession>A0ABN9SIQ8</accession>
<dbReference type="Proteomes" id="UP001189429">
    <property type="component" value="Unassembled WGS sequence"/>
</dbReference>
<feature type="region of interest" description="Disordered" evidence="5">
    <location>
        <begin position="1005"/>
        <end position="1087"/>
    </location>
</feature>
<organism evidence="7 8">
    <name type="scientific">Prorocentrum cordatum</name>
    <dbReference type="NCBI Taxonomy" id="2364126"/>
    <lineage>
        <taxon>Eukaryota</taxon>
        <taxon>Sar</taxon>
        <taxon>Alveolata</taxon>
        <taxon>Dinophyceae</taxon>
        <taxon>Prorocentrales</taxon>
        <taxon>Prorocentraceae</taxon>
        <taxon>Prorocentrum</taxon>
    </lineage>
</organism>
<dbReference type="Gene3D" id="2.40.50.140">
    <property type="entry name" value="Nucleic acid-binding proteins"/>
    <property type="match status" value="1"/>
</dbReference>
<keyword evidence="2" id="KW-0271">Exosome</keyword>
<evidence type="ECO:0000256" key="1">
    <source>
        <dbReference type="ARBA" id="ARBA00004123"/>
    </source>
</evidence>
<evidence type="ECO:0000256" key="2">
    <source>
        <dbReference type="ARBA" id="ARBA00022835"/>
    </source>
</evidence>
<evidence type="ECO:0000313" key="8">
    <source>
        <dbReference type="Proteomes" id="UP001189429"/>
    </source>
</evidence>
<sequence>MPEKWQSSAQTQGAWKKHKHWNWQGEEGADLKRQKCWQKEPDTEERGREQMSGNRAEEQGWQTAGDRELGQTECGREKKLEQSAQEVQRQTEPEPGLKQEGRGPEQDSPDTEKNEGQTDTVDKGRKERDPYDRDARGEADSDAEVQSWLDEAAWMQSRTKNGHLVWFHIDMQESLWQKPTAAELAEQKTKGEIVVEAAKGAALAGRVGVSEQEVKDQCAVLQGVATRRELRQNQRRQKLLGICDAIYDAVGDFYHSEEALGRTASQAMLCLSARASHREFPMRPVYPGRFLSALLGDWNQVAPSELHALSGRVYFGALVILEEACHFLKMVGLIPARNGEGGDSSGSPGDAASEFNKLMQTGHASMTAKSAGAFGQDVSQTVSIGIGGNGRPAIVVPMLRGTLGIDAVATDPAVAARVLRAAPARETQADSEAEGDADAEFEPDYRGYSVRLVDGRATRLQAANRGVPVKEGVDLKSMAARVLTHLSQPRAVVPWSGAARLTFKGLQAVRDAQCAVLRGGRRQGNAAMYGASPWLLGMIAVALVVLEIAVGEWVCGARDAIKDPASGRMNATAFWLRRWKAVVRAGLGKCQIGRCDDGVGAAERPGAPRIHAALPAVGDGPSKATGCHNRLMMLCEVALQTHSGAIEARGGRERKMGDRGSAGGAVPSRAMISAACGAGGGAPAGAAGFGQQRAAPSEQPRHLSYRSAAAALAQGHAALSAYVAGSACCVLFAALVRLICGGAPGPETGRHTPAKAPPAAPGPGAASADCPRPPPATGPAVPPPSLAYASTTATSAAVSASPDRSPLASTPDSLQEIKDRLLQEARARAARHELQSRAGAGGSDAGGPPGGGGPASAASNPPRSPSQDSAASLATSLMSLPRQVPPPAGGLLPGSPPRAGGGEALEGELARVVRQMEVHRRQIQAHQLQLTALERRHAEIVSALSAQGLGGRSSPGSAAGQEYGQSDREPSPLPGAQADGSSYDFRLAMEAAAARLGLRASSLRGSRPASEVSGFSANSAPPAVQRWSGGDAGLRMPGSPAGSAWSGGGAAALRGPGPRRSVAHETSSGPVAPPLAALRPPRPRGAEPARPLAAAAVWERGVGTLLALAVPGLRTPCAGSRSLATASGLSSGALRARAGGEHGIGTGGLLSLTMPLLGSLRPSNGMCRQQPFCLCRGSECEDEACCSLPHRVRSSGVALGKMGCKFRQAHALHYRRSSGLTSCSTCGKSCTTGLRQFVKAKFGASQILSRRPWCDPECFDARGTPGPGIALDEGVDGCGRSYAVAAGVLRRAGSEVSVENLRKRYLPRPGDLVVGTVLQRMGEVYKVDVRAPSPAWLPANAFNAATRRNRPLLEAGALVHARVETAHPDLDTELSCVDPDTKKSWTTGEVVLGPLQGGLVFEVAPSAAGRLLAEDCFVLDRLGREFAYEICVGQNGRAWLSAPTAREAVLLLQAIKRSFGMTDVQVEAMVTKIVQISS</sequence>
<evidence type="ECO:0000313" key="7">
    <source>
        <dbReference type="EMBL" id="CAK0831601.1"/>
    </source>
</evidence>
<feature type="region of interest" description="Disordered" evidence="5">
    <location>
        <begin position="748"/>
        <end position="814"/>
    </location>
</feature>
<feature type="compositionally biased region" description="Basic and acidic residues" evidence="5">
    <location>
        <begin position="65"/>
        <end position="81"/>
    </location>
</feature>
<dbReference type="SUPFAM" id="SSF54791">
    <property type="entry name" value="Eukaryotic type KH-domain (KH-domain type I)"/>
    <property type="match status" value="1"/>
</dbReference>
<dbReference type="CDD" id="cd22526">
    <property type="entry name" value="KH-I_Rrp40"/>
    <property type="match status" value="1"/>
</dbReference>
<feature type="compositionally biased region" description="Pro residues" evidence="5">
    <location>
        <begin position="771"/>
        <end position="785"/>
    </location>
</feature>
<dbReference type="InterPro" id="IPR026699">
    <property type="entry name" value="Exosome_RNA_bind1/RRP40/RRP4"/>
</dbReference>
<feature type="domain" description="K Homology" evidence="6">
    <location>
        <begin position="1398"/>
        <end position="1445"/>
    </location>
</feature>
<feature type="compositionally biased region" description="Gly residues" evidence="5">
    <location>
        <begin position="839"/>
        <end position="854"/>
    </location>
</feature>
<feature type="coiled-coil region" evidence="4">
    <location>
        <begin position="909"/>
        <end position="936"/>
    </location>
</feature>
<dbReference type="EMBL" id="CAUYUJ010011337">
    <property type="protein sequence ID" value="CAK0831601.1"/>
    <property type="molecule type" value="Genomic_DNA"/>
</dbReference>
<protein>
    <recommendedName>
        <fullName evidence="6">K Homology domain-containing protein</fullName>
    </recommendedName>
</protein>
<dbReference type="Gene3D" id="3.30.1370.10">
    <property type="entry name" value="K Homology domain, type 1"/>
    <property type="match status" value="1"/>
</dbReference>
<gene>
    <name evidence="7" type="ORF">PCOR1329_LOCUS29888</name>
</gene>
<evidence type="ECO:0000256" key="5">
    <source>
        <dbReference type="SAM" id="MobiDB-lite"/>
    </source>
</evidence>
<dbReference type="Pfam" id="PF21262">
    <property type="entry name" value="RRP40_S1"/>
    <property type="match status" value="1"/>
</dbReference>
<evidence type="ECO:0000256" key="3">
    <source>
        <dbReference type="ARBA" id="ARBA00022884"/>
    </source>
</evidence>
<reference evidence="7" key="1">
    <citation type="submission" date="2023-10" db="EMBL/GenBank/DDBJ databases">
        <authorList>
            <person name="Chen Y."/>
            <person name="Shah S."/>
            <person name="Dougan E. K."/>
            <person name="Thang M."/>
            <person name="Chan C."/>
        </authorList>
    </citation>
    <scope>NUCLEOTIDE SEQUENCE [LARGE SCALE GENOMIC DNA]</scope>
</reference>
<feature type="compositionally biased region" description="Polar residues" evidence="5">
    <location>
        <begin position="1"/>
        <end position="13"/>
    </location>
</feature>
<feature type="region of interest" description="Disordered" evidence="5">
    <location>
        <begin position="827"/>
        <end position="903"/>
    </location>
</feature>
<dbReference type="PANTHER" id="PTHR21321:SF1">
    <property type="entry name" value="EXOSOME COMPLEX COMPONENT RRP40"/>
    <property type="match status" value="1"/>
</dbReference>
<evidence type="ECO:0000259" key="6">
    <source>
        <dbReference type="Pfam" id="PF15985"/>
    </source>
</evidence>
<feature type="compositionally biased region" description="Low complexity" evidence="5">
    <location>
        <begin position="1051"/>
        <end position="1060"/>
    </location>
</feature>
<feature type="compositionally biased region" description="Basic and acidic residues" evidence="5">
    <location>
        <begin position="89"/>
        <end position="139"/>
    </location>
</feature>
<comment type="caution">
    <text evidence="7">The sequence shown here is derived from an EMBL/GenBank/DDBJ whole genome shotgun (WGS) entry which is preliminary data.</text>
</comment>
<comment type="subcellular location">
    <subcellularLocation>
        <location evidence="1">Nucleus</location>
    </subcellularLocation>
</comment>
<dbReference type="SUPFAM" id="SSF50249">
    <property type="entry name" value="Nucleic acid-binding proteins"/>
    <property type="match status" value="1"/>
</dbReference>
<keyword evidence="3" id="KW-0694">RNA-binding</keyword>
<dbReference type="InterPro" id="IPR012340">
    <property type="entry name" value="NA-bd_OB-fold"/>
</dbReference>
<feature type="compositionally biased region" description="Basic and acidic residues" evidence="5">
    <location>
        <begin position="29"/>
        <end position="49"/>
    </location>
</feature>
<dbReference type="InterPro" id="IPR049469">
    <property type="entry name" value="RRP40_KH-I"/>
</dbReference>
<name>A0ABN9SIQ8_9DINO</name>